<dbReference type="PANTHER" id="PTHR32308:SF0">
    <property type="entry name" value="HPCH_HPAI ALDOLASE_CITRATE LYASE DOMAIN-CONTAINING PROTEIN"/>
    <property type="match status" value="1"/>
</dbReference>
<organism evidence="6 7">
    <name type="scientific">Novosphingobium tardum</name>
    <dbReference type="NCBI Taxonomy" id="1538021"/>
    <lineage>
        <taxon>Bacteria</taxon>
        <taxon>Pseudomonadati</taxon>
        <taxon>Pseudomonadota</taxon>
        <taxon>Alphaproteobacteria</taxon>
        <taxon>Sphingomonadales</taxon>
        <taxon>Sphingomonadaceae</taxon>
        <taxon>Novosphingobium</taxon>
    </lineage>
</organism>
<dbReference type="InterPro" id="IPR040442">
    <property type="entry name" value="Pyrv_kinase-like_dom_sf"/>
</dbReference>
<evidence type="ECO:0000256" key="4">
    <source>
        <dbReference type="ARBA" id="ARBA00022842"/>
    </source>
</evidence>
<evidence type="ECO:0000256" key="2">
    <source>
        <dbReference type="ARBA" id="ARBA00005568"/>
    </source>
</evidence>
<evidence type="ECO:0000313" key="7">
    <source>
        <dbReference type="Proteomes" id="UP001595828"/>
    </source>
</evidence>
<dbReference type="PANTHER" id="PTHR32308">
    <property type="entry name" value="LYASE BETA SUBUNIT, PUTATIVE (AFU_ORTHOLOGUE AFUA_4G13030)-RELATED"/>
    <property type="match status" value="1"/>
</dbReference>
<feature type="domain" description="HpcH/HpaI aldolase/citrate lyase" evidence="5">
    <location>
        <begin position="4"/>
        <end position="235"/>
    </location>
</feature>
<keyword evidence="3" id="KW-0479">Metal-binding</keyword>
<evidence type="ECO:0000256" key="1">
    <source>
        <dbReference type="ARBA" id="ARBA00001946"/>
    </source>
</evidence>
<dbReference type="EMBL" id="JBHSDR010000003">
    <property type="protein sequence ID" value="MFC4293768.1"/>
    <property type="molecule type" value="Genomic_DNA"/>
</dbReference>
<dbReference type="InterPro" id="IPR011206">
    <property type="entry name" value="Citrate_lyase_beta/mcl1/mcl2"/>
</dbReference>
<keyword evidence="7" id="KW-1185">Reference proteome</keyword>
<comment type="caution">
    <text evidence="6">The sequence shown here is derived from an EMBL/GenBank/DDBJ whole genome shotgun (WGS) entry which is preliminary data.</text>
</comment>
<dbReference type="PIRSF" id="PIRSF015582">
    <property type="entry name" value="Cit_lyase_B"/>
    <property type="match status" value="1"/>
</dbReference>
<dbReference type="InterPro" id="IPR015813">
    <property type="entry name" value="Pyrv/PenolPyrv_kinase-like_dom"/>
</dbReference>
<dbReference type="Pfam" id="PF03328">
    <property type="entry name" value="HpcH_HpaI"/>
    <property type="match status" value="1"/>
</dbReference>
<evidence type="ECO:0000256" key="3">
    <source>
        <dbReference type="ARBA" id="ARBA00022723"/>
    </source>
</evidence>
<dbReference type="Gene3D" id="3.20.20.60">
    <property type="entry name" value="Phosphoenolpyruvate-binding domains"/>
    <property type="match status" value="1"/>
</dbReference>
<comment type="cofactor">
    <cofactor evidence="1">
        <name>Mg(2+)</name>
        <dbReference type="ChEBI" id="CHEBI:18420"/>
    </cofactor>
</comment>
<proteinExistence type="inferred from homology"/>
<dbReference type="Proteomes" id="UP001595828">
    <property type="component" value="Unassembled WGS sequence"/>
</dbReference>
<reference evidence="7" key="1">
    <citation type="journal article" date="2019" name="Int. J. Syst. Evol. Microbiol.">
        <title>The Global Catalogue of Microorganisms (GCM) 10K type strain sequencing project: providing services to taxonomists for standard genome sequencing and annotation.</title>
        <authorList>
            <consortium name="The Broad Institute Genomics Platform"/>
            <consortium name="The Broad Institute Genome Sequencing Center for Infectious Disease"/>
            <person name="Wu L."/>
            <person name="Ma J."/>
        </authorList>
    </citation>
    <scope>NUCLEOTIDE SEQUENCE [LARGE SCALE GENOMIC DNA]</scope>
    <source>
        <strain evidence="7">CGMCC 1.12989</strain>
    </source>
</reference>
<evidence type="ECO:0000259" key="5">
    <source>
        <dbReference type="Pfam" id="PF03328"/>
    </source>
</evidence>
<dbReference type="RefSeq" id="WP_379537253.1">
    <property type="nucleotide sequence ID" value="NZ_JBHSDR010000003.1"/>
</dbReference>
<name>A0ABV8RL16_9SPHN</name>
<dbReference type="InterPro" id="IPR005000">
    <property type="entry name" value="Aldolase/citrate-lyase_domain"/>
</dbReference>
<keyword evidence="4" id="KW-0460">Magnesium</keyword>
<accession>A0ABV8RL16</accession>
<protein>
    <submittedName>
        <fullName evidence="6">HpcH/HpaI aldolase/citrate lyase family protein</fullName>
    </submittedName>
</protein>
<gene>
    <name evidence="6" type="ORF">ACFO0A_01710</name>
</gene>
<sequence>MVPRSWLFVPGDSERKLAKGIETGADAIIVDLEDSVALDGKDAARGLAHEWLAAHRSGIAAGRATGRWVRINALDTGLWRDDLAAVMGAAPDGIMMPKALGPMQVQQLAAELYELEGRHGIPSGTTRILPLVSETAGSALTIGSYADASLPRLAGLTWGAEDLSAAIGASRKHDADGNWTDTFRLVRSMTLLAAHALDVPAIDTLHADFRDQGGLERVAAASRADGFSGMLAIHPGQVAAINAAFAPSEAELADARAVIAAFAAQPGAGVVSLNGRMLDQPHLKLARRLLGQPQTR</sequence>
<evidence type="ECO:0000313" key="6">
    <source>
        <dbReference type="EMBL" id="MFC4293768.1"/>
    </source>
</evidence>
<keyword evidence="6" id="KW-0456">Lyase</keyword>
<dbReference type="GO" id="GO:0016829">
    <property type="term" value="F:lyase activity"/>
    <property type="evidence" value="ECO:0007669"/>
    <property type="project" value="UniProtKB-KW"/>
</dbReference>
<dbReference type="SUPFAM" id="SSF51621">
    <property type="entry name" value="Phosphoenolpyruvate/pyruvate domain"/>
    <property type="match status" value="1"/>
</dbReference>
<comment type="similarity">
    <text evidence="2">Belongs to the HpcH/HpaI aldolase family.</text>
</comment>